<gene>
    <name evidence="5" type="ORF">SAY87_031074</name>
</gene>
<comment type="caution">
    <text evidence="5">The sequence shown here is derived from an EMBL/GenBank/DDBJ whole genome shotgun (WGS) entry which is preliminary data.</text>
</comment>
<proteinExistence type="inferred from homology"/>
<reference evidence="5 6" key="1">
    <citation type="journal article" date="2023" name="Hortic Res">
        <title>Pangenome of water caltrop reveals structural variations and asymmetric subgenome divergence after allopolyploidization.</title>
        <authorList>
            <person name="Zhang X."/>
            <person name="Chen Y."/>
            <person name="Wang L."/>
            <person name="Yuan Y."/>
            <person name="Fang M."/>
            <person name="Shi L."/>
            <person name="Lu R."/>
            <person name="Comes H.P."/>
            <person name="Ma Y."/>
            <person name="Chen Y."/>
            <person name="Huang G."/>
            <person name="Zhou Y."/>
            <person name="Zheng Z."/>
            <person name="Qiu Y."/>
        </authorList>
    </citation>
    <scope>NUCLEOTIDE SEQUENCE [LARGE SCALE GENOMIC DNA]</scope>
    <source>
        <tissue evidence="5">Roots</tissue>
    </source>
</reference>
<organism evidence="5 6">
    <name type="scientific">Trapa incisa</name>
    <dbReference type="NCBI Taxonomy" id="236973"/>
    <lineage>
        <taxon>Eukaryota</taxon>
        <taxon>Viridiplantae</taxon>
        <taxon>Streptophyta</taxon>
        <taxon>Embryophyta</taxon>
        <taxon>Tracheophyta</taxon>
        <taxon>Spermatophyta</taxon>
        <taxon>Magnoliopsida</taxon>
        <taxon>eudicotyledons</taxon>
        <taxon>Gunneridae</taxon>
        <taxon>Pentapetalae</taxon>
        <taxon>rosids</taxon>
        <taxon>malvids</taxon>
        <taxon>Myrtales</taxon>
        <taxon>Lythraceae</taxon>
        <taxon>Trapa</taxon>
    </lineage>
</organism>
<dbReference type="Pfam" id="PF03018">
    <property type="entry name" value="Dirigent"/>
    <property type="match status" value="1"/>
</dbReference>
<comment type="function">
    <text evidence="4">Dirigent proteins impart stereoselectivity on the phenoxy radical-coupling reaction, yielding optically active lignans from two molecules of coniferyl alcohol in the biosynthesis of lignans, flavonolignans, and alkaloids and thus plays a central role in plant secondary metabolism.</text>
</comment>
<evidence type="ECO:0000256" key="3">
    <source>
        <dbReference type="ARBA" id="ARBA00022525"/>
    </source>
</evidence>
<dbReference type="Gene3D" id="2.40.480.10">
    <property type="entry name" value="Allene oxide cyclase-like"/>
    <property type="match status" value="1"/>
</dbReference>
<dbReference type="EMBL" id="JAXIOK010000005">
    <property type="protein sequence ID" value="KAK4770542.1"/>
    <property type="molecule type" value="Genomic_DNA"/>
</dbReference>
<dbReference type="InterPro" id="IPR044859">
    <property type="entry name" value="Allene_oxi_cyc_Dirigent"/>
</dbReference>
<feature type="signal peptide" evidence="4">
    <location>
        <begin position="1"/>
        <end position="29"/>
    </location>
</feature>
<evidence type="ECO:0000256" key="2">
    <source>
        <dbReference type="ARBA" id="ARBA00011738"/>
    </source>
</evidence>
<comment type="subcellular location">
    <subcellularLocation>
        <location evidence="4">Secreted</location>
        <location evidence="4">Extracellular space</location>
        <location evidence="4">Apoplast</location>
    </subcellularLocation>
</comment>
<keyword evidence="4" id="KW-0732">Signal</keyword>
<name>A0AAN7KWU2_9MYRT</name>
<dbReference type="GO" id="GO:0048046">
    <property type="term" value="C:apoplast"/>
    <property type="evidence" value="ECO:0007669"/>
    <property type="project" value="UniProtKB-SubCell"/>
</dbReference>
<dbReference type="Proteomes" id="UP001345219">
    <property type="component" value="Chromosome 24"/>
</dbReference>
<sequence length="186" mass="20348">MYPRIIFCTTVFLAVLAVVLLALFSPVTHQSNSPRGQGRPWLALSLYIQQPPPLSRPPRPAAPTAGAAALVFHWTLTEGPHNTSRVVGRAQGFIVPTKVFARSDFNIIYLTFETKEYAGSISVRAKHADEDGEEELTVVGGTGSFAFARGRAILARTSRKVARAVTGYHHVKLQLEFPNRLQTIPG</sequence>
<feature type="chain" id="PRO_5042673879" description="Dirigent protein" evidence="4">
    <location>
        <begin position="30"/>
        <end position="186"/>
    </location>
</feature>
<keyword evidence="3 4" id="KW-0964">Secreted</keyword>
<keyword evidence="6" id="KW-1185">Reference proteome</keyword>
<evidence type="ECO:0000256" key="4">
    <source>
        <dbReference type="RuleBase" id="RU363099"/>
    </source>
</evidence>
<comment type="subunit">
    <text evidence="2 4">Homodimer.</text>
</comment>
<dbReference type="GO" id="GO:0009699">
    <property type="term" value="P:phenylpropanoid biosynthetic process"/>
    <property type="evidence" value="ECO:0007669"/>
    <property type="project" value="UniProtKB-ARBA"/>
</dbReference>
<dbReference type="PANTHER" id="PTHR21495">
    <property type="entry name" value="NUCLEOPORIN-RELATED"/>
    <property type="match status" value="1"/>
</dbReference>
<keyword evidence="4" id="KW-0052">Apoplast</keyword>
<evidence type="ECO:0000313" key="6">
    <source>
        <dbReference type="Proteomes" id="UP001345219"/>
    </source>
</evidence>
<dbReference type="InterPro" id="IPR004265">
    <property type="entry name" value="Dirigent"/>
</dbReference>
<evidence type="ECO:0000256" key="1">
    <source>
        <dbReference type="ARBA" id="ARBA00010746"/>
    </source>
</evidence>
<protein>
    <recommendedName>
        <fullName evidence="4">Dirigent protein</fullName>
    </recommendedName>
</protein>
<accession>A0AAN7KWU2</accession>
<comment type="similarity">
    <text evidence="1 4">Belongs to the plant dirigent protein family.</text>
</comment>
<dbReference type="AlphaFoldDB" id="A0AAN7KWU2"/>
<evidence type="ECO:0000313" key="5">
    <source>
        <dbReference type="EMBL" id="KAK4770542.1"/>
    </source>
</evidence>